<keyword evidence="10" id="KW-0804">Transcription</keyword>
<dbReference type="InterPro" id="IPR029063">
    <property type="entry name" value="SAM-dependent_MTases_sf"/>
</dbReference>
<dbReference type="InterPro" id="IPR055135">
    <property type="entry name" value="PRMT_dom"/>
</dbReference>
<dbReference type="PANTHER" id="PTHR11006">
    <property type="entry name" value="PROTEIN ARGININE N-METHYLTRANSFERASE"/>
    <property type="match status" value="1"/>
</dbReference>
<evidence type="ECO:0000256" key="11">
    <source>
        <dbReference type="ARBA" id="ARBA00023242"/>
    </source>
</evidence>
<dbReference type="GO" id="GO:0005634">
    <property type="term" value="C:nucleus"/>
    <property type="evidence" value="ECO:0007669"/>
    <property type="project" value="UniProtKB-SubCell"/>
</dbReference>
<evidence type="ECO:0000256" key="6">
    <source>
        <dbReference type="ARBA" id="ARBA00022679"/>
    </source>
</evidence>
<keyword evidence="8" id="KW-0156">Chromatin regulator</keyword>
<organism evidence="16 17">
    <name type="scientific">Parascaris equorum</name>
    <name type="common">Equine roundworm</name>
    <dbReference type="NCBI Taxonomy" id="6256"/>
    <lineage>
        <taxon>Eukaryota</taxon>
        <taxon>Metazoa</taxon>
        <taxon>Ecdysozoa</taxon>
        <taxon>Nematoda</taxon>
        <taxon>Chromadorea</taxon>
        <taxon>Rhabditida</taxon>
        <taxon>Spirurina</taxon>
        <taxon>Ascaridomorpha</taxon>
        <taxon>Ascaridoidea</taxon>
        <taxon>Ascarididae</taxon>
        <taxon>Parascaris</taxon>
    </lineage>
</organism>
<proteinExistence type="predicted"/>
<dbReference type="Proteomes" id="UP000887564">
    <property type="component" value="Unplaced"/>
</dbReference>
<dbReference type="EC" id="2.1.1.319" evidence="3"/>
<keyword evidence="7 13" id="KW-0949">S-adenosyl-L-methionine</keyword>
<dbReference type="AlphaFoldDB" id="A0A914RY11"/>
<evidence type="ECO:0000256" key="14">
    <source>
        <dbReference type="SAM" id="MobiDB-lite"/>
    </source>
</evidence>
<evidence type="ECO:0000256" key="8">
    <source>
        <dbReference type="ARBA" id="ARBA00022853"/>
    </source>
</evidence>
<accession>A0A914RY11</accession>
<feature type="region of interest" description="Disordered" evidence="14">
    <location>
        <begin position="366"/>
        <end position="389"/>
    </location>
</feature>
<sequence length="389" mass="42791">MATMLCFATAREMSDFVTAVHVYQSLKPTTEDASSAGGNNADVSVFDARTEHASASQYFQYLSQQQNMMQDYVVMDVGAGSGILSFFAAQAGARKVYAVEASSMAVQCAELVKSNGLSEKIVVVAGRVEDVHIPEKVDVIVSEPMGYMLVNERMLESYINARKFLKDGGNDEALFIEQSAKANFWCQDSFHGVNLSSLRPQALVEIFKQPDTWHVNTLMSGSVKWSINFEKDAESMLHKIDIPYELTATRTGHVHGLAFWFDVAFVGCTETVWLSTAPTEPLTHWYQVRCLYDKPLMVFAGQVVKGSVTMVANERQSYDVDIFGEVGSTRAYNSLDLKNPLFRYNGSAVVVPAGCTNESPSDALLQHPGKCEPNGHTSGGNDERVGRNI</sequence>
<keyword evidence="11" id="KW-0539">Nucleus</keyword>
<dbReference type="Pfam" id="PF22528">
    <property type="entry name" value="PRMT_C"/>
    <property type="match status" value="1"/>
</dbReference>
<evidence type="ECO:0000256" key="5">
    <source>
        <dbReference type="ARBA" id="ARBA00022603"/>
    </source>
</evidence>
<reference evidence="17" key="1">
    <citation type="submission" date="2022-11" db="UniProtKB">
        <authorList>
            <consortium name="WormBaseParasite"/>
        </authorList>
    </citation>
    <scope>IDENTIFICATION</scope>
</reference>
<evidence type="ECO:0000259" key="15">
    <source>
        <dbReference type="Pfam" id="PF22528"/>
    </source>
</evidence>
<keyword evidence="9" id="KW-0805">Transcription regulation</keyword>
<keyword evidence="16" id="KW-1185">Reference proteome</keyword>
<dbReference type="GO" id="GO:0070611">
    <property type="term" value="F:histone H3R2 methyltransferase activity"/>
    <property type="evidence" value="ECO:0007669"/>
    <property type="project" value="TreeGrafter"/>
</dbReference>
<dbReference type="Gene3D" id="3.40.50.150">
    <property type="entry name" value="Vaccinia Virus protein VP39"/>
    <property type="match status" value="1"/>
</dbReference>
<evidence type="ECO:0000313" key="17">
    <source>
        <dbReference type="WBParaSite" id="PEQ_0001106201-mRNA-1"/>
    </source>
</evidence>
<evidence type="ECO:0000256" key="9">
    <source>
        <dbReference type="ARBA" id="ARBA00023015"/>
    </source>
</evidence>
<dbReference type="Pfam" id="PF06325">
    <property type="entry name" value="PrmA"/>
    <property type="match status" value="1"/>
</dbReference>
<dbReference type="InterPro" id="IPR025799">
    <property type="entry name" value="Arg_MeTrfase"/>
</dbReference>
<protein>
    <recommendedName>
        <fullName evidence="3">type I protein arginine methyltransferase</fullName>
        <ecNumber evidence="3">2.1.1.319</ecNumber>
    </recommendedName>
</protein>
<dbReference type="SUPFAM" id="SSF53335">
    <property type="entry name" value="S-adenosyl-L-methionine-dependent methyltransferases"/>
    <property type="match status" value="1"/>
</dbReference>
<dbReference type="Gene3D" id="2.70.160.11">
    <property type="entry name" value="Hnrnp arginine n-methyltransferase1"/>
    <property type="match status" value="1"/>
</dbReference>
<evidence type="ECO:0000256" key="7">
    <source>
        <dbReference type="ARBA" id="ARBA00022691"/>
    </source>
</evidence>
<dbReference type="GO" id="GO:0032259">
    <property type="term" value="P:methylation"/>
    <property type="evidence" value="ECO:0007669"/>
    <property type="project" value="UniProtKB-KW"/>
</dbReference>
<feature type="domain" description="Protein arginine N-methyltransferase" evidence="15">
    <location>
        <begin position="180"/>
        <end position="322"/>
    </location>
</feature>
<name>A0A914RY11_PAREQ</name>
<comment type="catalytic activity">
    <reaction evidence="12">
        <text>L-arginyl-[protein] + 2 S-adenosyl-L-methionine = N(omega),N(omega)-dimethyl-L-arginyl-[protein] + 2 S-adenosyl-L-homocysteine + 2 H(+)</text>
        <dbReference type="Rhea" id="RHEA:48096"/>
        <dbReference type="Rhea" id="RHEA-COMP:10532"/>
        <dbReference type="Rhea" id="RHEA-COMP:11991"/>
        <dbReference type="ChEBI" id="CHEBI:15378"/>
        <dbReference type="ChEBI" id="CHEBI:29965"/>
        <dbReference type="ChEBI" id="CHEBI:57856"/>
        <dbReference type="ChEBI" id="CHEBI:59789"/>
        <dbReference type="ChEBI" id="CHEBI:61897"/>
        <dbReference type="EC" id="2.1.1.319"/>
    </reaction>
</comment>
<evidence type="ECO:0000256" key="4">
    <source>
        <dbReference type="ARBA" id="ARBA00022490"/>
    </source>
</evidence>
<dbReference type="WBParaSite" id="PEQ_0001106201-mRNA-1">
    <property type="protein sequence ID" value="PEQ_0001106201-mRNA-1"/>
    <property type="gene ID" value="PEQ_0001106201"/>
</dbReference>
<keyword evidence="4" id="KW-0963">Cytoplasm</keyword>
<dbReference type="PANTHER" id="PTHR11006:SF10">
    <property type="entry name" value="HISTONE-ARGININE METHYLTRANSFERASE CARMER-RELATED"/>
    <property type="match status" value="1"/>
</dbReference>
<evidence type="ECO:0000256" key="1">
    <source>
        <dbReference type="ARBA" id="ARBA00004123"/>
    </source>
</evidence>
<evidence type="ECO:0000256" key="13">
    <source>
        <dbReference type="PROSITE-ProRule" id="PRU01015"/>
    </source>
</evidence>
<dbReference type="CDD" id="cd02440">
    <property type="entry name" value="AdoMet_MTases"/>
    <property type="match status" value="1"/>
</dbReference>
<comment type="subcellular location">
    <subcellularLocation>
        <location evidence="2">Cytoplasm</location>
    </subcellularLocation>
    <subcellularLocation>
        <location evidence="1">Nucleus</location>
    </subcellularLocation>
</comment>
<evidence type="ECO:0000256" key="12">
    <source>
        <dbReference type="ARBA" id="ARBA00049086"/>
    </source>
</evidence>
<keyword evidence="5 13" id="KW-0489">Methyltransferase</keyword>
<dbReference type="GO" id="GO:0035242">
    <property type="term" value="F:protein-arginine omega-N asymmetric methyltransferase activity"/>
    <property type="evidence" value="ECO:0007669"/>
    <property type="project" value="UniProtKB-EC"/>
</dbReference>
<evidence type="ECO:0000313" key="16">
    <source>
        <dbReference type="Proteomes" id="UP000887564"/>
    </source>
</evidence>
<evidence type="ECO:0000256" key="3">
    <source>
        <dbReference type="ARBA" id="ARBA00011925"/>
    </source>
</evidence>
<evidence type="ECO:0000256" key="2">
    <source>
        <dbReference type="ARBA" id="ARBA00004496"/>
    </source>
</evidence>
<dbReference type="PROSITE" id="PS51678">
    <property type="entry name" value="SAM_MT_PRMT"/>
    <property type="match status" value="1"/>
</dbReference>
<keyword evidence="6 13" id="KW-0808">Transferase</keyword>
<evidence type="ECO:0000256" key="10">
    <source>
        <dbReference type="ARBA" id="ARBA00023163"/>
    </source>
</evidence>
<dbReference type="GO" id="GO:0005737">
    <property type="term" value="C:cytoplasm"/>
    <property type="evidence" value="ECO:0007669"/>
    <property type="project" value="UniProtKB-SubCell"/>
</dbReference>